<dbReference type="InterPro" id="IPR007557">
    <property type="entry name" value="PSP1_C"/>
</dbReference>
<feature type="domain" description="PSP1 C-terminal" evidence="3">
    <location>
        <begin position="170"/>
        <end position="255"/>
    </location>
</feature>
<evidence type="ECO:0000313" key="5">
    <source>
        <dbReference type="Proteomes" id="UP001144471"/>
    </source>
</evidence>
<keyword evidence="1" id="KW-0175">Coiled coil</keyword>
<gene>
    <name evidence="4" type="ORF">PM10SUCC1_16870</name>
</gene>
<accession>A0A9W6GKT7</accession>
<dbReference type="PANTHER" id="PTHR43830:SF3">
    <property type="entry name" value="PROTEIN PSP1"/>
    <property type="match status" value="1"/>
</dbReference>
<feature type="coiled-coil region" evidence="1">
    <location>
        <begin position="364"/>
        <end position="398"/>
    </location>
</feature>
<proteinExistence type="predicted"/>
<keyword evidence="5" id="KW-1185">Reference proteome</keyword>
<dbReference type="EMBL" id="BSDY01000006">
    <property type="protein sequence ID" value="GLI56173.1"/>
    <property type="molecule type" value="Genomic_DNA"/>
</dbReference>
<evidence type="ECO:0000313" key="4">
    <source>
        <dbReference type="EMBL" id="GLI56173.1"/>
    </source>
</evidence>
<evidence type="ECO:0000256" key="2">
    <source>
        <dbReference type="SAM" id="MobiDB-lite"/>
    </source>
</evidence>
<evidence type="ECO:0000259" key="3">
    <source>
        <dbReference type="PROSITE" id="PS51411"/>
    </source>
</evidence>
<name>A0A9W6GKT7_9FUSO</name>
<dbReference type="AlphaFoldDB" id="A0A9W6GKT7"/>
<feature type="region of interest" description="Disordered" evidence="2">
    <location>
        <begin position="1"/>
        <end position="102"/>
    </location>
</feature>
<dbReference type="InterPro" id="IPR047767">
    <property type="entry name" value="PSP1-like"/>
</dbReference>
<dbReference type="NCBIfam" id="NF041131">
    <property type="entry name" value="RicT_YaaT_fam"/>
    <property type="match status" value="1"/>
</dbReference>
<sequence length="398" mass="45396">MEEQKKQAPQKNRDEKQGDNRPKSQEKRPGKAPEKKGEGRRGKNFVRKDGDKPAPKKEGKGGERKFQGKNKGPRKPFDRGQGKKQEVKEEVRAAAPNEEKAEEPREIKYYKVLGVMFEVTKKRYYFEVVDNTEYKRGEKVLVDTARGKEIGVVYGEARTLPDTELVLPLKPVLKKASVEEIQRYNNLREEAEAAYLVCKHKIIRHELPMKLVGSEFTFDKSKLIFYFTAEGRIDFRELVKDLAIVFKLRIELRQIGVRDEARILGSIGICGKELCCRTFINKFDSVSIKMARDQGLVINPSKISGACGRLLCCIKYEHSQYSEALKGYPAVHQAVDTTSGPGKVMSVNPLNGYLYVDVYNKGILKMTLDELKFSVKEAKKLQNKLSAEEKKLKTLEKE</sequence>
<reference evidence="4" key="1">
    <citation type="submission" date="2022-12" db="EMBL/GenBank/DDBJ databases">
        <title>Reference genome sequencing for broad-spectrum identification of bacterial and archaeal isolates by mass spectrometry.</title>
        <authorList>
            <person name="Sekiguchi Y."/>
            <person name="Tourlousse D.M."/>
        </authorList>
    </citation>
    <scope>NUCLEOTIDE SEQUENCE</scope>
    <source>
        <strain evidence="4">10succ1</strain>
    </source>
</reference>
<dbReference type="GO" id="GO:0005737">
    <property type="term" value="C:cytoplasm"/>
    <property type="evidence" value="ECO:0007669"/>
    <property type="project" value="TreeGrafter"/>
</dbReference>
<feature type="compositionally biased region" description="Basic and acidic residues" evidence="2">
    <location>
        <begin position="75"/>
        <end position="102"/>
    </location>
</feature>
<feature type="compositionally biased region" description="Basic and acidic residues" evidence="2">
    <location>
        <begin position="1"/>
        <end position="66"/>
    </location>
</feature>
<organism evidence="4 5">
    <name type="scientific">Propionigenium maris DSM 9537</name>
    <dbReference type="NCBI Taxonomy" id="1123000"/>
    <lineage>
        <taxon>Bacteria</taxon>
        <taxon>Fusobacteriati</taxon>
        <taxon>Fusobacteriota</taxon>
        <taxon>Fusobacteriia</taxon>
        <taxon>Fusobacteriales</taxon>
        <taxon>Fusobacteriaceae</taxon>
        <taxon>Propionigenium</taxon>
    </lineage>
</organism>
<protein>
    <recommendedName>
        <fullName evidence="3">PSP1 C-terminal domain-containing protein</fullName>
    </recommendedName>
</protein>
<comment type="caution">
    <text evidence="4">The sequence shown here is derived from an EMBL/GenBank/DDBJ whole genome shotgun (WGS) entry which is preliminary data.</text>
</comment>
<dbReference type="Proteomes" id="UP001144471">
    <property type="component" value="Unassembled WGS sequence"/>
</dbReference>
<dbReference type="PANTHER" id="PTHR43830">
    <property type="entry name" value="PROTEIN PSP1"/>
    <property type="match status" value="1"/>
</dbReference>
<dbReference type="PROSITE" id="PS51411">
    <property type="entry name" value="PSP1_C"/>
    <property type="match status" value="1"/>
</dbReference>
<dbReference type="Pfam" id="PF04468">
    <property type="entry name" value="PSP1"/>
    <property type="match status" value="1"/>
</dbReference>
<evidence type="ECO:0000256" key="1">
    <source>
        <dbReference type="SAM" id="Coils"/>
    </source>
</evidence>